<dbReference type="Proteomes" id="UP000831532">
    <property type="component" value="Chromosome"/>
</dbReference>
<name>A0ABY4ADC4_9BURK</name>
<accession>A0ABY4ADC4</accession>
<evidence type="ECO:0000313" key="3">
    <source>
        <dbReference type="Proteomes" id="UP000831532"/>
    </source>
</evidence>
<dbReference type="EMBL" id="CP063361">
    <property type="protein sequence ID" value="UOD32793.1"/>
    <property type="molecule type" value="Genomic_DNA"/>
</dbReference>
<sequence length="142" mass="15773">MKTHLAMLLASLSFDLYAADNVSAYGPYNVDAGKEKCTSDSGTEIRKEQTFEATGDRFFKNFTVSKIGGWAPKKAYCEIFDVAEKEIDVESRDGYKVKVKVPYRYSVRAHADCGSGYGPVLRGETISIECEVNAQIVKYSND</sequence>
<protein>
    <submittedName>
        <fullName evidence="2">Uncharacterized protein</fullName>
    </submittedName>
</protein>
<evidence type="ECO:0000313" key="2">
    <source>
        <dbReference type="EMBL" id="UOD32793.1"/>
    </source>
</evidence>
<proteinExistence type="predicted"/>
<keyword evidence="3" id="KW-1185">Reference proteome</keyword>
<keyword evidence="1" id="KW-0732">Signal</keyword>
<feature type="signal peptide" evidence="1">
    <location>
        <begin position="1"/>
        <end position="18"/>
    </location>
</feature>
<feature type="chain" id="PRO_5045346079" evidence="1">
    <location>
        <begin position="19"/>
        <end position="142"/>
    </location>
</feature>
<gene>
    <name evidence="2" type="ORF">INH39_14670</name>
</gene>
<organism evidence="2 3">
    <name type="scientific">Massilia violaceinigra</name>
    <dbReference type="NCBI Taxonomy" id="2045208"/>
    <lineage>
        <taxon>Bacteria</taxon>
        <taxon>Pseudomonadati</taxon>
        <taxon>Pseudomonadota</taxon>
        <taxon>Betaproteobacteria</taxon>
        <taxon>Burkholderiales</taxon>
        <taxon>Oxalobacteraceae</taxon>
        <taxon>Telluria group</taxon>
        <taxon>Massilia</taxon>
    </lineage>
</organism>
<reference evidence="2 3" key="1">
    <citation type="submission" date="2020-10" db="EMBL/GenBank/DDBJ databases">
        <title>Genome analysis of Massilia species.</title>
        <authorList>
            <person name="Jung D.-H."/>
        </authorList>
    </citation>
    <scope>NUCLEOTIDE SEQUENCE [LARGE SCALE GENOMIC DNA]</scope>
    <source>
        <strain evidence="3">sipir</strain>
    </source>
</reference>
<evidence type="ECO:0000256" key="1">
    <source>
        <dbReference type="SAM" id="SignalP"/>
    </source>
</evidence>
<dbReference type="RefSeq" id="WP_243493830.1">
    <property type="nucleotide sequence ID" value="NZ_CP063361.1"/>
</dbReference>